<protein>
    <recommendedName>
        <fullName evidence="4">Signal peptidase I</fullName>
    </recommendedName>
</protein>
<proteinExistence type="predicted"/>
<keyword evidence="1" id="KW-0472">Membrane</keyword>
<evidence type="ECO:0000313" key="3">
    <source>
        <dbReference type="Proteomes" id="UP001203004"/>
    </source>
</evidence>
<organism evidence="2 3">
    <name type="scientific">Sporolactobacillus mangiferae</name>
    <dbReference type="NCBI Taxonomy" id="2940498"/>
    <lineage>
        <taxon>Bacteria</taxon>
        <taxon>Bacillati</taxon>
        <taxon>Bacillota</taxon>
        <taxon>Bacilli</taxon>
        <taxon>Bacillales</taxon>
        <taxon>Sporolactobacillaceae</taxon>
        <taxon>Sporolactobacillus</taxon>
    </lineage>
</organism>
<reference evidence="2 3" key="1">
    <citation type="submission" date="2022-05" db="EMBL/GenBank/DDBJ databases">
        <title>Sporolactobacillus sp nov CPB3-1, isolated from tree bark (Mangifera indica L.).</title>
        <authorList>
            <person name="Phuengjayaem S."/>
            <person name="Tanasupawat S."/>
        </authorList>
    </citation>
    <scope>NUCLEOTIDE SEQUENCE [LARGE SCALE GENOMIC DNA]</scope>
    <source>
        <strain evidence="2 3">CPB3-1</strain>
    </source>
</reference>
<gene>
    <name evidence="2" type="ORF">M3N64_13515</name>
</gene>
<feature type="transmembrane region" description="Helical" evidence="1">
    <location>
        <begin position="99"/>
        <end position="121"/>
    </location>
</feature>
<evidence type="ECO:0008006" key="4">
    <source>
        <dbReference type="Google" id="ProtNLM"/>
    </source>
</evidence>
<evidence type="ECO:0000256" key="1">
    <source>
        <dbReference type="SAM" id="Phobius"/>
    </source>
</evidence>
<comment type="caution">
    <text evidence="2">The sequence shown here is derived from an EMBL/GenBank/DDBJ whole genome shotgun (WGS) entry which is preliminary data.</text>
</comment>
<keyword evidence="3" id="KW-1185">Reference proteome</keyword>
<keyword evidence="1" id="KW-1133">Transmembrane helix</keyword>
<accession>A0ABT0MDJ4</accession>
<name>A0ABT0MDJ4_9BACL</name>
<feature type="transmembrane region" description="Helical" evidence="1">
    <location>
        <begin position="77"/>
        <end position="93"/>
    </location>
</feature>
<evidence type="ECO:0000313" key="2">
    <source>
        <dbReference type="EMBL" id="MCL1632939.1"/>
    </source>
</evidence>
<dbReference type="EMBL" id="JAMAST010000028">
    <property type="protein sequence ID" value="MCL1632939.1"/>
    <property type="molecule type" value="Genomic_DNA"/>
</dbReference>
<keyword evidence="1" id="KW-0812">Transmembrane</keyword>
<dbReference type="Proteomes" id="UP001203004">
    <property type="component" value="Unassembled WGS sequence"/>
</dbReference>
<dbReference type="RefSeq" id="WP_249103986.1">
    <property type="nucleotide sequence ID" value="NZ_JAMAST010000028.1"/>
</dbReference>
<sequence>MPVTIKRNTGPWAYFIPMAIKINDKKVGKIKSDEQIEVKLPDKTAQLKVVKFPSRSNRIEVTDGDIIEIRASRWHNLIFWGFLITLYMSYFITNITYRAVIATFIIVLAFVTAFCLNEFYLKKNED</sequence>